<proteinExistence type="predicted"/>
<dbReference type="AlphaFoldDB" id="A0A4S8MSC4"/>
<gene>
    <name evidence="1" type="ORF">K435DRAFT_646572</name>
</gene>
<dbReference type="Proteomes" id="UP000297245">
    <property type="component" value="Unassembled WGS sequence"/>
</dbReference>
<keyword evidence="2" id="KW-1185">Reference proteome</keyword>
<feature type="non-terminal residue" evidence="1">
    <location>
        <position position="1"/>
    </location>
</feature>
<accession>A0A4S8MSC4</accession>
<protein>
    <submittedName>
        <fullName evidence="1">Uncharacterized protein</fullName>
    </submittedName>
</protein>
<dbReference type="EMBL" id="ML179046">
    <property type="protein sequence ID" value="THV05925.1"/>
    <property type="molecule type" value="Genomic_DNA"/>
</dbReference>
<evidence type="ECO:0000313" key="2">
    <source>
        <dbReference type="Proteomes" id="UP000297245"/>
    </source>
</evidence>
<dbReference type="OrthoDB" id="3203159at2759"/>
<evidence type="ECO:0000313" key="1">
    <source>
        <dbReference type="EMBL" id="THV05925.1"/>
    </source>
</evidence>
<organism evidence="1 2">
    <name type="scientific">Dendrothele bispora (strain CBS 962.96)</name>
    <dbReference type="NCBI Taxonomy" id="1314807"/>
    <lineage>
        <taxon>Eukaryota</taxon>
        <taxon>Fungi</taxon>
        <taxon>Dikarya</taxon>
        <taxon>Basidiomycota</taxon>
        <taxon>Agaricomycotina</taxon>
        <taxon>Agaricomycetes</taxon>
        <taxon>Agaricomycetidae</taxon>
        <taxon>Agaricales</taxon>
        <taxon>Agaricales incertae sedis</taxon>
        <taxon>Dendrothele</taxon>
    </lineage>
</organism>
<name>A0A4S8MSC4_DENBC</name>
<sequence length="70" mass="7961">DDSNVSSCATPALKGVWPCRHCGNGQHWDRECKYANKKVAHVHLCQTSVENLQAEDEYNELYSSICEEDF</sequence>
<reference evidence="1 2" key="1">
    <citation type="journal article" date="2019" name="Nat. Ecol. Evol.">
        <title>Megaphylogeny resolves global patterns of mushroom evolution.</title>
        <authorList>
            <person name="Varga T."/>
            <person name="Krizsan K."/>
            <person name="Foldi C."/>
            <person name="Dima B."/>
            <person name="Sanchez-Garcia M."/>
            <person name="Sanchez-Ramirez S."/>
            <person name="Szollosi G.J."/>
            <person name="Szarkandi J.G."/>
            <person name="Papp V."/>
            <person name="Albert L."/>
            <person name="Andreopoulos W."/>
            <person name="Angelini C."/>
            <person name="Antonin V."/>
            <person name="Barry K.W."/>
            <person name="Bougher N.L."/>
            <person name="Buchanan P."/>
            <person name="Buyck B."/>
            <person name="Bense V."/>
            <person name="Catcheside P."/>
            <person name="Chovatia M."/>
            <person name="Cooper J."/>
            <person name="Damon W."/>
            <person name="Desjardin D."/>
            <person name="Finy P."/>
            <person name="Geml J."/>
            <person name="Haridas S."/>
            <person name="Hughes K."/>
            <person name="Justo A."/>
            <person name="Karasinski D."/>
            <person name="Kautmanova I."/>
            <person name="Kiss B."/>
            <person name="Kocsube S."/>
            <person name="Kotiranta H."/>
            <person name="LaButti K.M."/>
            <person name="Lechner B.E."/>
            <person name="Liimatainen K."/>
            <person name="Lipzen A."/>
            <person name="Lukacs Z."/>
            <person name="Mihaltcheva S."/>
            <person name="Morgado L.N."/>
            <person name="Niskanen T."/>
            <person name="Noordeloos M.E."/>
            <person name="Ohm R.A."/>
            <person name="Ortiz-Santana B."/>
            <person name="Ovrebo C."/>
            <person name="Racz N."/>
            <person name="Riley R."/>
            <person name="Savchenko A."/>
            <person name="Shiryaev A."/>
            <person name="Soop K."/>
            <person name="Spirin V."/>
            <person name="Szebenyi C."/>
            <person name="Tomsovsky M."/>
            <person name="Tulloss R.E."/>
            <person name="Uehling J."/>
            <person name="Grigoriev I.V."/>
            <person name="Vagvolgyi C."/>
            <person name="Papp T."/>
            <person name="Martin F.M."/>
            <person name="Miettinen O."/>
            <person name="Hibbett D.S."/>
            <person name="Nagy L.G."/>
        </authorList>
    </citation>
    <scope>NUCLEOTIDE SEQUENCE [LARGE SCALE GENOMIC DNA]</scope>
    <source>
        <strain evidence="1 2">CBS 962.96</strain>
    </source>
</reference>